<evidence type="ECO:0000256" key="7">
    <source>
        <dbReference type="RuleBase" id="RU363032"/>
    </source>
</evidence>
<dbReference type="EMBL" id="BMMU01000002">
    <property type="protein sequence ID" value="GGJ16431.1"/>
    <property type="molecule type" value="Genomic_DNA"/>
</dbReference>
<evidence type="ECO:0000256" key="6">
    <source>
        <dbReference type="ARBA" id="ARBA00023136"/>
    </source>
</evidence>
<protein>
    <recommendedName>
        <fullName evidence="8">ABC transmembrane type-1 domain-containing protein</fullName>
    </recommendedName>
</protein>
<evidence type="ECO:0000256" key="3">
    <source>
        <dbReference type="ARBA" id="ARBA00022475"/>
    </source>
</evidence>
<evidence type="ECO:0000259" key="8">
    <source>
        <dbReference type="PROSITE" id="PS50928"/>
    </source>
</evidence>
<organism evidence="9 10">
    <name type="scientific">Streptomyces lacrimifluminis</name>
    <dbReference type="NCBI Taxonomy" id="1500077"/>
    <lineage>
        <taxon>Bacteria</taxon>
        <taxon>Bacillati</taxon>
        <taxon>Actinomycetota</taxon>
        <taxon>Actinomycetes</taxon>
        <taxon>Kitasatosporales</taxon>
        <taxon>Streptomycetaceae</taxon>
        <taxon>Streptomyces</taxon>
    </lineage>
</organism>
<comment type="subcellular location">
    <subcellularLocation>
        <location evidence="1 7">Cell membrane</location>
        <topology evidence="1 7">Multi-pass membrane protein</topology>
    </subcellularLocation>
</comment>
<name>A0A917NPG7_9ACTN</name>
<keyword evidence="3" id="KW-1003">Cell membrane</keyword>
<comment type="similarity">
    <text evidence="7">Belongs to the binding-protein-dependent transport system permease family.</text>
</comment>
<keyword evidence="5" id="KW-1133">Transmembrane helix</keyword>
<sequence>MLPGWALGPAVAVRAGIVVGVTVPLAPYPREATASTIEFPRPTPSVALIPLGVLLYASELRSVLLLLVVYASFRQVLVQVLHGVQDVDPVADETARSYGITSAARLRNVVLPSAGPQIFAALRQALSVAVLQLVERHVLGRNHGLRASARRSQYTS</sequence>
<proteinExistence type="inferred from homology"/>
<dbReference type="InterPro" id="IPR000515">
    <property type="entry name" value="MetI-like"/>
</dbReference>
<keyword evidence="2 7" id="KW-0813">Transport</keyword>
<dbReference type="Gene3D" id="1.10.3720.10">
    <property type="entry name" value="MetI-like"/>
    <property type="match status" value="1"/>
</dbReference>
<reference evidence="9" key="2">
    <citation type="submission" date="2020-09" db="EMBL/GenBank/DDBJ databases">
        <authorList>
            <person name="Sun Q."/>
            <person name="Zhou Y."/>
        </authorList>
    </citation>
    <scope>NUCLEOTIDE SEQUENCE</scope>
    <source>
        <strain evidence="9">CGMCC 4.7272</strain>
    </source>
</reference>
<gene>
    <name evidence="9" type="ORF">GCM10012282_10670</name>
</gene>
<dbReference type="SUPFAM" id="SSF161098">
    <property type="entry name" value="MetI-like"/>
    <property type="match status" value="1"/>
</dbReference>
<evidence type="ECO:0000256" key="5">
    <source>
        <dbReference type="ARBA" id="ARBA00022989"/>
    </source>
</evidence>
<keyword evidence="4" id="KW-0812">Transmembrane</keyword>
<evidence type="ECO:0000256" key="1">
    <source>
        <dbReference type="ARBA" id="ARBA00004651"/>
    </source>
</evidence>
<comment type="caution">
    <text evidence="9">The sequence shown here is derived from an EMBL/GenBank/DDBJ whole genome shotgun (WGS) entry which is preliminary data.</text>
</comment>
<evidence type="ECO:0000256" key="2">
    <source>
        <dbReference type="ARBA" id="ARBA00022448"/>
    </source>
</evidence>
<dbReference type="PANTHER" id="PTHR30151:SF25">
    <property type="entry name" value="TAURINE TRANSPORT SYSTEM PERMEASE PROTEIN TAUC"/>
    <property type="match status" value="1"/>
</dbReference>
<dbReference type="GO" id="GO:0055085">
    <property type="term" value="P:transmembrane transport"/>
    <property type="evidence" value="ECO:0007669"/>
    <property type="project" value="InterPro"/>
</dbReference>
<evidence type="ECO:0000256" key="4">
    <source>
        <dbReference type="ARBA" id="ARBA00022692"/>
    </source>
</evidence>
<dbReference type="GO" id="GO:0010438">
    <property type="term" value="P:cellular response to sulfur starvation"/>
    <property type="evidence" value="ECO:0007669"/>
    <property type="project" value="TreeGrafter"/>
</dbReference>
<reference evidence="9" key="1">
    <citation type="journal article" date="2014" name="Int. J. Syst. Evol. Microbiol.">
        <title>Complete genome sequence of Corynebacterium casei LMG S-19264T (=DSM 44701T), isolated from a smear-ripened cheese.</title>
        <authorList>
            <consortium name="US DOE Joint Genome Institute (JGI-PGF)"/>
            <person name="Walter F."/>
            <person name="Albersmeier A."/>
            <person name="Kalinowski J."/>
            <person name="Ruckert C."/>
        </authorList>
    </citation>
    <scope>NUCLEOTIDE SEQUENCE</scope>
    <source>
        <strain evidence="9">CGMCC 4.7272</strain>
    </source>
</reference>
<dbReference type="PANTHER" id="PTHR30151">
    <property type="entry name" value="ALKANE SULFONATE ABC TRANSPORTER-RELATED, MEMBRANE SUBUNIT"/>
    <property type="match status" value="1"/>
</dbReference>
<evidence type="ECO:0000313" key="9">
    <source>
        <dbReference type="EMBL" id="GGJ16431.1"/>
    </source>
</evidence>
<keyword evidence="10" id="KW-1185">Reference proteome</keyword>
<dbReference type="RefSeq" id="WP_373287194.1">
    <property type="nucleotide sequence ID" value="NZ_BAABER010000021.1"/>
</dbReference>
<dbReference type="InterPro" id="IPR035906">
    <property type="entry name" value="MetI-like_sf"/>
</dbReference>
<accession>A0A917NPG7</accession>
<dbReference type="GO" id="GO:0005886">
    <property type="term" value="C:plasma membrane"/>
    <property type="evidence" value="ECO:0007669"/>
    <property type="project" value="UniProtKB-SubCell"/>
</dbReference>
<dbReference type="AlphaFoldDB" id="A0A917NPG7"/>
<dbReference type="PROSITE" id="PS50928">
    <property type="entry name" value="ABC_TM1"/>
    <property type="match status" value="1"/>
</dbReference>
<keyword evidence="6" id="KW-0472">Membrane</keyword>
<evidence type="ECO:0000313" key="10">
    <source>
        <dbReference type="Proteomes" id="UP000625682"/>
    </source>
</evidence>
<dbReference type="Pfam" id="PF00528">
    <property type="entry name" value="BPD_transp_1"/>
    <property type="match status" value="1"/>
</dbReference>
<dbReference type="Proteomes" id="UP000625682">
    <property type="component" value="Unassembled WGS sequence"/>
</dbReference>
<feature type="domain" description="ABC transmembrane type-1" evidence="8">
    <location>
        <begin position="1"/>
        <end position="156"/>
    </location>
</feature>